<name>A0A444XZ39_ARAHY</name>
<proteinExistence type="predicted"/>
<dbReference type="Proteomes" id="UP000289738">
    <property type="component" value="Chromosome B08"/>
</dbReference>
<evidence type="ECO:0000256" key="1">
    <source>
        <dbReference type="SAM" id="MobiDB-lite"/>
    </source>
</evidence>
<keyword evidence="3" id="KW-1185">Reference proteome</keyword>
<gene>
    <name evidence="2" type="ORF">Ahy_B08g089890</name>
</gene>
<evidence type="ECO:0000313" key="3">
    <source>
        <dbReference type="Proteomes" id="UP000289738"/>
    </source>
</evidence>
<protein>
    <submittedName>
        <fullName evidence="2">Uncharacterized protein</fullName>
    </submittedName>
</protein>
<reference evidence="2 3" key="1">
    <citation type="submission" date="2019-01" db="EMBL/GenBank/DDBJ databases">
        <title>Sequencing of cultivated peanut Arachis hypogaea provides insights into genome evolution and oil improvement.</title>
        <authorList>
            <person name="Chen X."/>
        </authorList>
    </citation>
    <scope>NUCLEOTIDE SEQUENCE [LARGE SCALE GENOMIC DNA]</scope>
    <source>
        <strain evidence="3">cv. Fuhuasheng</strain>
        <tissue evidence="2">Leaves</tissue>
    </source>
</reference>
<dbReference type="EMBL" id="SDMP01000018">
    <property type="protein sequence ID" value="RYQ94917.1"/>
    <property type="molecule type" value="Genomic_DNA"/>
</dbReference>
<feature type="region of interest" description="Disordered" evidence="1">
    <location>
        <begin position="214"/>
        <end position="290"/>
    </location>
</feature>
<evidence type="ECO:0000313" key="2">
    <source>
        <dbReference type="EMBL" id="RYQ94917.1"/>
    </source>
</evidence>
<dbReference type="AlphaFoldDB" id="A0A444XZ39"/>
<organism evidence="2 3">
    <name type="scientific">Arachis hypogaea</name>
    <name type="common">Peanut</name>
    <dbReference type="NCBI Taxonomy" id="3818"/>
    <lineage>
        <taxon>Eukaryota</taxon>
        <taxon>Viridiplantae</taxon>
        <taxon>Streptophyta</taxon>
        <taxon>Embryophyta</taxon>
        <taxon>Tracheophyta</taxon>
        <taxon>Spermatophyta</taxon>
        <taxon>Magnoliopsida</taxon>
        <taxon>eudicotyledons</taxon>
        <taxon>Gunneridae</taxon>
        <taxon>Pentapetalae</taxon>
        <taxon>rosids</taxon>
        <taxon>fabids</taxon>
        <taxon>Fabales</taxon>
        <taxon>Fabaceae</taxon>
        <taxon>Papilionoideae</taxon>
        <taxon>50 kb inversion clade</taxon>
        <taxon>dalbergioids sensu lato</taxon>
        <taxon>Dalbergieae</taxon>
        <taxon>Pterocarpus clade</taxon>
        <taxon>Arachis</taxon>
    </lineage>
</organism>
<accession>A0A444XZ39</accession>
<sequence length="290" mass="33111">MLNFFWLVAQSPQQSIQYQKQLAHTKISNAVGAENSREVRVVVITAIILTGSQALLVNSAIFRCQNILSYFLAMNKMYCYRMWLTKVQLRVKGLWIGIISGTFYKPQHHHSTQHNSAYSAIQHYTIQPTIQQKLKNLNSLENTKTAKLQSSKTPKQYKIAKQQNTKIAKHHHSTQHNCAYLAIQHNTIQPSAYSIQPFNTTQFCLVHIPFSHSTKTEKPQFPGKHQNSKIAKEDETEDSLTWELTKLRPATTKGEASEDEAAVLRSRRRRWQPKDHGDTGSLGMLQTGLD</sequence>
<comment type="caution">
    <text evidence="2">The sequence shown here is derived from an EMBL/GenBank/DDBJ whole genome shotgun (WGS) entry which is preliminary data.</text>
</comment>